<dbReference type="SUPFAM" id="SSF46689">
    <property type="entry name" value="Homeodomain-like"/>
    <property type="match status" value="1"/>
</dbReference>
<dbReference type="PANTHER" id="PTHR47506">
    <property type="entry name" value="TRANSCRIPTIONAL REGULATORY PROTEIN"/>
    <property type="match status" value="1"/>
</dbReference>
<evidence type="ECO:0000256" key="2">
    <source>
        <dbReference type="ARBA" id="ARBA00023125"/>
    </source>
</evidence>
<dbReference type="PRINTS" id="PR00455">
    <property type="entry name" value="HTHTETR"/>
</dbReference>
<protein>
    <submittedName>
        <fullName evidence="6">TetR family transcriptional regulator</fullName>
    </submittedName>
</protein>
<dbReference type="OrthoDB" id="9798857at2"/>
<evidence type="ECO:0000256" key="1">
    <source>
        <dbReference type="ARBA" id="ARBA00023015"/>
    </source>
</evidence>
<feature type="domain" description="HTH tetR-type" evidence="5">
    <location>
        <begin position="9"/>
        <end position="69"/>
    </location>
</feature>
<keyword evidence="1" id="KW-0805">Transcription regulation</keyword>
<evidence type="ECO:0000256" key="3">
    <source>
        <dbReference type="ARBA" id="ARBA00023163"/>
    </source>
</evidence>
<evidence type="ECO:0000313" key="7">
    <source>
        <dbReference type="Proteomes" id="UP000242133"/>
    </source>
</evidence>
<dbReference type="Proteomes" id="UP000242133">
    <property type="component" value="Unassembled WGS sequence"/>
</dbReference>
<keyword evidence="7" id="KW-1185">Reference proteome</keyword>
<dbReference type="EMBL" id="PYGI01000015">
    <property type="protein sequence ID" value="PSL12899.1"/>
    <property type="molecule type" value="Genomic_DNA"/>
</dbReference>
<evidence type="ECO:0000256" key="4">
    <source>
        <dbReference type="PROSITE-ProRule" id="PRU00335"/>
    </source>
</evidence>
<dbReference type="Pfam" id="PF00440">
    <property type="entry name" value="TetR_N"/>
    <property type="match status" value="1"/>
</dbReference>
<proteinExistence type="predicted"/>
<dbReference type="InterPro" id="IPR036271">
    <property type="entry name" value="Tet_transcr_reg_TetR-rel_C_sf"/>
</dbReference>
<dbReference type="GO" id="GO:0003677">
    <property type="term" value="F:DNA binding"/>
    <property type="evidence" value="ECO:0007669"/>
    <property type="project" value="UniProtKB-UniRule"/>
</dbReference>
<dbReference type="PANTHER" id="PTHR47506:SF7">
    <property type="entry name" value="TRANSCRIPTIONAL REGULATORY PROTEIN"/>
    <property type="match status" value="1"/>
</dbReference>
<keyword evidence="2 4" id="KW-0238">DNA-binding</keyword>
<dbReference type="InterPro" id="IPR001647">
    <property type="entry name" value="HTH_TetR"/>
</dbReference>
<keyword evidence="3" id="KW-0804">Transcription</keyword>
<dbReference type="AlphaFoldDB" id="A0A2P8ETU8"/>
<dbReference type="PROSITE" id="PS50977">
    <property type="entry name" value="HTH_TETR_2"/>
    <property type="match status" value="1"/>
</dbReference>
<sequence>MKTSRETTARNRAKILGIAGQLFRERGLDGVSVAEIMASAGLTHGGFYRYFASKEALAAEACSLVAQQTETDWHTARDTDAEDGLAVLLSRYLTAEHRDSAATGCIYAALGCEVGRSSDDMLHQIFAEGLEGLLGILTEASPEPSATERRRAAIGRLSSLAGALMLARATKGTELSDQILAETRHWLESIQTPPPTP</sequence>
<evidence type="ECO:0000259" key="5">
    <source>
        <dbReference type="PROSITE" id="PS50977"/>
    </source>
</evidence>
<dbReference type="PROSITE" id="PS01081">
    <property type="entry name" value="HTH_TETR_1"/>
    <property type="match status" value="1"/>
</dbReference>
<dbReference type="SUPFAM" id="SSF48498">
    <property type="entry name" value="Tetracyclin repressor-like, C-terminal domain"/>
    <property type="match status" value="1"/>
</dbReference>
<name>A0A2P8ETU8_9GAMM</name>
<dbReference type="RefSeq" id="WP_106592218.1">
    <property type="nucleotide sequence ID" value="NZ_PYGI01000015.1"/>
</dbReference>
<dbReference type="InterPro" id="IPR009057">
    <property type="entry name" value="Homeodomain-like_sf"/>
</dbReference>
<organism evidence="6 7">
    <name type="scientific">Marinobacterium halophilum</name>
    <dbReference type="NCBI Taxonomy" id="267374"/>
    <lineage>
        <taxon>Bacteria</taxon>
        <taxon>Pseudomonadati</taxon>
        <taxon>Pseudomonadota</taxon>
        <taxon>Gammaproteobacteria</taxon>
        <taxon>Oceanospirillales</taxon>
        <taxon>Oceanospirillaceae</taxon>
        <taxon>Marinobacterium</taxon>
    </lineage>
</organism>
<dbReference type="Gene3D" id="1.10.10.60">
    <property type="entry name" value="Homeodomain-like"/>
    <property type="match status" value="1"/>
</dbReference>
<feature type="DNA-binding region" description="H-T-H motif" evidence="4">
    <location>
        <begin position="32"/>
        <end position="51"/>
    </location>
</feature>
<accession>A0A2P8ETU8</accession>
<gene>
    <name evidence="6" type="ORF">CLV44_11568</name>
</gene>
<reference evidence="6 7" key="1">
    <citation type="submission" date="2018-03" db="EMBL/GenBank/DDBJ databases">
        <title>Genomic Encyclopedia of Archaeal and Bacterial Type Strains, Phase II (KMG-II): from individual species to whole genera.</title>
        <authorList>
            <person name="Goeker M."/>
        </authorList>
    </citation>
    <scope>NUCLEOTIDE SEQUENCE [LARGE SCALE GENOMIC DNA]</scope>
    <source>
        <strain evidence="6 7">DSM 17586</strain>
    </source>
</reference>
<dbReference type="Gene3D" id="1.10.357.10">
    <property type="entry name" value="Tetracycline Repressor, domain 2"/>
    <property type="match status" value="1"/>
</dbReference>
<dbReference type="InterPro" id="IPR023772">
    <property type="entry name" value="DNA-bd_HTH_TetR-type_CS"/>
</dbReference>
<comment type="caution">
    <text evidence="6">The sequence shown here is derived from an EMBL/GenBank/DDBJ whole genome shotgun (WGS) entry which is preliminary data.</text>
</comment>
<evidence type="ECO:0000313" key="6">
    <source>
        <dbReference type="EMBL" id="PSL12899.1"/>
    </source>
</evidence>